<reference evidence="4" key="1">
    <citation type="submission" date="2020-09" db="EMBL/GenBank/DDBJ databases">
        <title>Whole genome shotgun sequence of Streptomyces cinnamonensis NBRC 15873.</title>
        <authorList>
            <person name="Komaki H."/>
            <person name="Tamura T."/>
        </authorList>
    </citation>
    <scope>NUCLEOTIDE SEQUENCE [LARGE SCALE GENOMIC DNA]</scope>
    <source>
        <strain evidence="4">NBRC 15873</strain>
    </source>
</reference>
<feature type="region of interest" description="Disordered" evidence="1">
    <location>
        <begin position="183"/>
        <end position="216"/>
    </location>
</feature>
<accession>A0ABQ3NE20</accession>
<dbReference type="SMART" id="SM00530">
    <property type="entry name" value="HTH_XRE"/>
    <property type="match status" value="1"/>
</dbReference>
<dbReference type="Gene3D" id="1.10.260.40">
    <property type="entry name" value="lambda repressor-like DNA-binding domains"/>
    <property type="match status" value="1"/>
</dbReference>
<evidence type="ECO:0000313" key="3">
    <source>
        <dbReference type="EMBL" id="GHI11005.1"/>
    </source>
</evidence>
<dbReference type="GeneID" id="86956725"/>
<dbReference type="Pfam" id="PF13560">
    <property type="entry name" value="HTH_31"/>
    <property type="match status" value="1"/>
</dbReference>
<feature type="domain" description="HTH cro/C1-type" evidence="2">
    <location>
        <begin position="21"/>
        <end position="76"/>
    </location>
</feature>
<dbReference type="RefSeq" id="WP_053613298.1">
    <property type="nucleotide sequence ID" value="NZ_BNDV01000002.1"/>
</dbReference>
<name>A0ABQ3NE20_STRVG</name>
<evidence type="ECO:0000259" key="2">
    <source>
        <dbReference type="SMART" id="SM00530"/>
    </source>
</evidence>
<dbReference type="InterPro" id="IPR001387">
    <property type="entry name" value="Cro/C1-type_HTH"/>
</dbReference>
<feature type="region of interest" description="Disordered" evidence="1">
    <location>
        <begin position="92"/>
        <end position="152"/>
    </location>
</feature>
<evidence type="ECO:0000256" key="1">
    <source>
        <dbReference type="SAM" id="MobiDB-lite"/>
    </source>
</evidence>
<feature type="compositionally biased region" description="Polar residues" evidence="1">
    <location>
        <begin position="123"/>
        <end position="132"/>
    </location>
</feature>
<dbReference type="EMBL" id="BNDV01000002">
    <property type="protein sequence ID" value="GHI11005.1"/>
    <property type="molecule type" value="Genomic_DNA"/>
</dbReference>
<dbReference type="Proteomes" id="UP000660554">
    <property type="component" value="Unassembled WGS sequence"/>
</dbReference>
<keyword evidence="4" id="KW-1185">Reference proteome</keyword>
<feature type="compositionally biased region" description="Low complexity" evidence="1">
    <location>
        <begin position="187"/>
        <end position="208"/>
    </location>
</feature>
<evidence type="ECO:0000313" key="4">
    <source>
        <dbReference type="Proteomes" id="UP000660554"/>
    </source>
</evidence>
<dbReference type="SUPFAM" id="SSF47413">
    <property type="entry name" value="lambda repressor-like DNA-binding domains"/>
    <property type="match status" value="1"/>
</dbReference>
<proteinExistence type="predicted"/>
<dbReference type="Pfam" id="PF10901">
    <property type="entry name" value="DUF2690"/>
    <property type="match status" value="1"/>
</dbReference>
<comment type="caution">
    <text evidence="3">The sequence shown here is derived from an EMBL/GenBank/DDBJ whole genome shotgun (WGS) entry which is preliminary data.</text>
</comment>
<feature type="compositionally biased region" description="Low complexity" evidence="1">
    <location>
        <begin position="133"/>
        <end position="146"/>
    </location>
</feature>
<dbReference type="InterPro" id="IPR010982">
    <property type="entry name" value="Lambda_DNA-bd_dom_sf"/>
</dbReference>
<protein>
    <recommendedName>
        <fullName evidence="2">HTH cro/C1-type domain-containing protein</fullName>
    </recommendedName>
</protein>
<dbReference type="InterPro" id="IPR021224">
    <property type="entry name" value="DUF2690"/>
</dbReference>
<sequence>MVVDKGGDGGSPPFRDQLAEAMRGMKEEARLSYGKLAEKTHYSRSSWERFLNGKQLPTTVAVEEFAAATGADADVLLALLARATAYEELRAARQQQAAAPHPAPEPAARPASTPVSAQAPVPATTTGPANVSATAPAPQAPSAAPARRPRVREWKGHARTAALVVAGALVGSIATVVIGGGPGGGAAADSSRAGAQPSGSAAGAQASSPRPPACSADTCLRREPQAMDCHWDGTTVRETWLRGLKIQLRYSAACRAVWGRIENGTVGDSVTIKDKGGREESATIRVDNDTYTRMLAVSADAPPDSVIICGQIPRYQESECSPLGAVLP</sequence>
<dbReference type="CDD" id="cd00093">
    <property type="entry name" value="HTH_XRE"/>
    <property type="match status" value="1"/>
</dbReference>
<organism evidence="3 4">
    <name type="scientific">Streptomyces virginiae</name>
    <name type="common">Streptomyces cinnamonensis</name>
    <dbReference type="NCBI Taxonomy" id="1961"/>
    <lineage>
        <taxon>Bacteria</taxon>
        <taxon>Bacillati</taxon>
        <taxon>Actinomycetota</taxon>
        <taxon>Actinomycetes</taxon>
        <taxon>Kitasatosporales</taxon>
        <taxon>Streptomycetaceae</taxon>
        <taxon>Streptomyces</taxon>
    </lineage>
</organism>
<gene>
    <name evidence="3" type="ORF">Scinn_04680</name>
</gene>